<dbReference type="SMART" id="SM00382">
    <property type="entry name" value="AAA"/>
    <property type="match status" value="1"/>
</dbReference>
<sequence>SSAPDQTQADQLLQEIENAFVQFGEPNLNSFKPQRVKGRGLDQFIKNFSFRMFDAGGWFDSVPVLPLSSEELASLYHFPLATTTAPRVNYLNAKSSEAPANLPTDGIVIGRNNYRGQETLIRLADEDRRRHMYILGQTGTGKSVTLEAMFRQDFESGKGVTLIDPHGSLAEWALSVIPKARANDVIYFDPADIERPMALNMLEFDPTHPEHKTLIIDEMFQIMDKLYNLRETGGPQFERYFKNAIFLLLDNYDYYVPTLADVSRVFVDEAFRNDLLVREANPIVKQFWELEATKTTGDQSLTNFAGYVTSKIDTFTSNDFLRPIINQRRSAIDFADVIENKKILIVNLSKGKVGNLNADLLGMVIINKLQRAALARDTTRTDMPDHYLYIDEFQNFTTESIAVILSEARKYRLCLVMAHQFIAQLTDKIRDAVFGNVGSMAIFRINPEDAEMPKIKTRFEPVFSTQDIANLENLNCVVNLLIGGQVTRPFNMRIETERVFGQGSPELRRAIVELSRQKYGRPRAEVEAEITARFNK</sequence>
<dbReference type="InterPro" id="IPR002789">
    <property type="entry name" value="HerA_central"/>
</dbReference>
<gene>
    <name evidence="2" type="ORF">UY01_C0032G0001</name>
</gene>
<evidence type="ECO:0000259" key="1">
    <source>
        <dbReference type="SMART" id="SM00382"/>
    </source>
</evidence>
<dbReference type="Pfam" id="PF01935">
    <property type="entry name" value="DUF87"/>
    <property type="match status" value="1"/>
</dbReference>
<dbReference type="PATRIC" id="fig|1618749.3.peg.540"/>
<feature type="non-terminal residue" evidence="2">
    <location>
        <position position="1"/>
    </location>
</feature>
<dbReference type="InterPro" id="IPR051162">
    <property type="entry name" value="T4SS_component"/>
</dbReference>
<protein>
    <recommendedName>
        <fullName evidence="1">AAA+ ATPase domain-containing protein</fullName>
    </recommendedName>
</protein>
<dbReference type="AlphaFoldDB" id="A0A0G1SYC7"/>
<reference evidence="2 3" key="1">
    <citation type="journal article" date="2015" name="Nature">
        <title>rRNA introns, odd ribosomes, and small enigmatic genomes across a large radiation of phyla.</title>
        <authorList>
            <person name="Brown C.T."/>
            <person name="Hug L.A."/>
            <person name="Thomas B.C."/>
            <person name="Sharon I."/>
            <person name="Castelle C.J."/>
            <person name="Singh A."/>
            <person name="Wilkins M.J."/>
            <person name="Williams K.H."/>
            <person name="Banfield J.F."/>
        </authorList>
    </citation>
    <scope>NUCLEOTIDE SEQUENCE [LARGE SCALE GENOMIC DNA]</scope>
</reference>
<accession>A0A0G1SYC7</accession>
<dbReference type="PANTHER" id="PTHR30121:SF11">
    <property type="entry name" value="AAA+ ATPASE DOMAIN-CONTAINING PROTEIN"/>
    <property type="match status" value="1"/>
</dbReference>
<evidence type="ECO:0000313" key="3">
    <source>
        <dbReference type="Proteomes" id="UP000034879"/>
    </source>
</evidence>
<organism evidence="2 3">
    <name type="scientific">Candidatus Nomurabacteria bacterium GW2011_GWB1_47_6</name>
    <dbReference type="NCBI Taxonomy" id="1618749"/>
    <lineage>
        <taxon>Bacteria</taxon>
        <taxon>Candidatus Nomuraibacteriota</taxon>
    </lineage>
</organism>
<dbReference type="InterPro" id="IPR027417">
    <property type="entry name" value="P-loop_NTPase"/>
</dbReference>
<dbReference type="CDD" id="cd01127">
    <property type="entry name" value="TrwB_TraG_TraD_VirD4"/>
    <property type="match status" value="1"/>
</dbReference>
<dbReference type="Proteomes" id="UP000034879">
    <property type="component" value="Unassembled WGS sequence"/>
</dbReference>
<evidence type="ECO:0000313" key="2">
    <source>
        <dbReference type="EMBL" id="KKU74539.1"/>
    </source>
</evidence>
<dbReference type="EMBL" id="LCOJ01000032">
    <property type="protein sequence ID" value="KKU74539.1"/>
    <property type="molecule type" value="Genomic_DNA"/>
</dbReference>
<dbReference type="InterPro" id="IPR003593">
    <property type="entry name" value="AAA+_ATPase"/>
</dbReference>
<proteinExistence type="predicted"/>
<dbReference type="Gene3D" id="3.40.50.300">
    <property type="entry name" value="P-loop containing nucleotide triphosphate hydrolases"/>
    <property type="match status" value="2"/>
</dbReference>
<feature type="domain" description="AAA+ ATPase" evidence="1">
    <location>
        <begin position="128"/>
        <end position="281"/>
    </location>
</feature>
<comment type="caution">
    <text evidence="2">The sequence shown here is derived from an EMBL/GenBank/DDBJ whole genome shotgun (WGS) entry which is preliminary data.</text>
</comment>
<name>A0A0G1SYC7_9BACT</name>
<dbReference type="SUPFAM" id="SSF52540">
    <property type="entry name" value="P-loop containing nucleoside triphosphate hydrolases"/>
    <property type="match status" value="1"/>
</dbReference>
<dbReference type="PANTHER" id="PTHR30121">
    <property type="entry name" value="UNCHARACTERIZED PROTEIN YJGR-RELATED"/>
    <property type="match status" value="1"/>
</dbReference>